<keyword evidence="2 6" id="KW-0812">Transmembrane</keyword>
<dbReference type="EMBL" id="CP012673">
    <property type="protein sequence ID" value="AUX43333.1"/>
    <property type="molecule type" value="Genomic_DNA"/>
</dbReference>
<comment type="similarity">
    <text evidence="5">Belongs to the FNT transporter (TC 1.A.16) family.</text>
</comment>
<evidence type="ECO:0000256" key="5">
    <source>
        <dbReference type="ARBA" id="ARBA00049660"/>
    </source>
</evidence>
<protein>
    <submittedName>
        <fullName evidence="7">Uncharacterized protein</fullName>
    </submittedName>
</protein>
<dbReference type="Pfam" id="PF01226">
    <property type="entry name" value="Form_Nir_trans"/>
    <property type="match status" value="1"/>
</dbReference>
<sequence>MAVPLQSSGAEDSLAPQTGLPIAGALIFPIGSVIIVLLGLELVTGNFALLPVVLLEKCRSAAQVLRNFAAVFAANLAGSLFYGVLLALSITMMGAQAPDAVASEMMAIAEAKTHWIPPYQLLGEPSDISPKSRMARGSPRPRRYRVRRAAGAARAPPRRQPCAVIHSRLDGYTKHLIPGRRHAVLC</sequence>
<evidence type="ECO:0000256" key="2">
    <source>
        <dbReference type="ARBA" id="ARBA00022692"/>
    </source>
</evidence>
<evidence type="ECO:0000313" key="7">
    <source>
        <dbReference type="EMBL" id="AUX43333.1"/>
    </source>
</evidence>
<dbReference type="Proteomes" id="UP000238348">
    <property type="component" value="Chromosome"/>
</dbReference>
<feature type="transmembrane region" description="Helical" evidence="6">
    <location>
        <begin position="22"/>
        <end position="55"/>
    </location>
</feature>
<organism evidence="7 8">
    <name type="scientific">Sorangium cellulosum</name>
    <name type="common">Polyangium cellulosum</name>
    <dbReference type="NCBI Taxonomy" id="56"/>
    <lineage>
        <taxon>Bacteria</taxon>
        <taxon>Pseudomonadati</taxon>
        <taxon>Myxococcota</taxon>
        <taxon>Polyangia</taxon>
        <taxon>Polyangiales</taxon>
        <taxon>Polyangiaceae</taxon>
        <taxon>Sorangium</taxon>
    </lineage>
</organism>
<dbReference type="RefSeq" id="WP_104982024.1">
    <property type="nucleotide sequence ID" value="NZ_CP012673.1"/>
</dbReference>
<evidence type="ECO:0000256" key="4">
    <source>
        <dbReference type="ARBA" id="ARBA00023136"/>
    </source>
</evidence>
<dbReference type="InterPro" id="IPR023271">
    <property type="entry name" value="Aquaporin-like"/>
</dbReference>
<accession>A0A2L0EVK6</accession>
<dbReference type="GO" id="GO:0005886">
    <property type="term" value="C:plasma membrane"/>
    <property type="evidence" value="ECO:0007669"/>
    <property type="project" value="TreeGrafter"/>
</dbReference>
<dbReference type="InterPro" id="IPR000292">
    <property type="entry name" value="For/NO2_transpt"/>
</dbReference>
<evidence type="ECO:0000313" key="8">
    <source>
        <dbReference type="Proteomes" id="UP000238348"/>
    </source>
</evidence>
<dbReference type="Gene3D" id="1.20.1080.10">
    <property type="entry name" value="Glycerol uptake facilitator protein"/>
    <property type="match status" value="1"/>
</dbReference>
<feature type="transmembrane region" description="Helical" evidence="6">
    <location>
        <begin position="67"/>
        <end position="88"/>
    </location>
</feature>
<dbReference type="OrthoDB" id="9786493at2"/>
<gene>
    <name evidence="7" type="ORF">SOCE26_047810</name>
</gene>
<evidence type="ECO:0000256" key="6">
    <source>
        <dbReference type="SAM" id="Phobius"/>
    </source>
</evidence>
<dbReference type="PANTHER" id="PTHR30520">
    <property type="entry name" value="FORMATE TRANSPORTER-RELATED"/>
    <property type="match status" value="1"/>
</dbReference>
<keyword evidence="4 6" id="KW-0472">Membrane</keyword>
<comment type="subcellular location">
    <subcellularLocation>
        <location evidence="1">Membrane</location>
        <topology evidence="1">Multi-pass membrane protein</topology>
    </subcellularLocation>
</comment>
<dbReference type="GO" id="GO:0015499">
    <property type="term" value="F:formate transmembrane transporter activity"/>
    <property type="evidence" value="ECO:0007669"/>
    <property type="project" value="TreeGrafter"/>
</dbReference>
<proteinExistence type="inferred from homology"/>
<reference evidence="7 8" key="1">
    <citation type="submission" date="2015-09" db="EMBL/GenBank/DDBJ databases">
        <title>Sorangium comparison.</title>
        <authorList>
            <person name="Zaburannyi N."/>
            <person name="Bunk B."/>
            <person name="Overmann J."/>
            <person name="Mueller R."/>
        </authorList>
    </citation>
    <scope>NUCLEOTIDE SEQUENCE [LARGE SCALE GENOMIC DNA]</scope>
    <source>
        <strain evidence="7 8">So ce26</strain>
    </source>
</reference>
<keyword evidence="3 6" id="KW-1133">Transmembrane helix</keyword>
<dbReference type="AlphaFoldDB" id="A0A2L0EVK6"/>
<evidence type="ECO:0000256" key="3">
    <source>
        <dbReference type="ARBA" id="ARBA00022989"/>
    </source>
</evidence>
<dbReference type="PANTHER" id="PTHR30520:SF6">
    <property type="entry name" value="FORMATE_NITRATE FAMILY TRANSPORTER (EUROFUNG)"/>
    <property type="match status" value="1"/>
</dbReference>
<name>A0A2L0EVK6_SORCE</name>
<evidence type="ECO:0000256" key="1">
    <source>
        <dbReference type="ARBA" id="ARBA00004141"/>
    </source>
</evidence>